<dbReference type="EMBL" id="AUZZ01000324">
    <property type="protein sequence ID" value="EQD68493.1"/>
    <property type="molecule type" value="Genomic_DNA"/>
</dbReference>
<evidence type="ECO:0000313" key="2">
    <source>
        <dbReference type="EMBL" id="EQD68493.1"/>
    </source>
</evidence>
<evidence type="ECO:0000256" key="1">
    <source>
        <dbReference type="SAM" id="MobiDB-lite"/>
    </source>
</evidence>
<gene>
    <name evidence="2" type="ORF">B2A_00411</name>
</gene>
<dbReference type="AlphaFoldDB" id="T1BIP9"/>
<protein>
    <submittedName>
        <fullName evidence="2">Uncharacterized protein</fullName>
    </submittedName>
</protein>
<organism evidence="2">
    <name type="scientific">mine drainage metagenome</name>
    <dbReference type="NCBI Taxonomy" id="410659"/>
    <lineage>
        <taxon>unclassified sequences</taxon>
        <taxon>metagenomes</taxon>
        <taxon>ecological metagenomes</taxon>
    </lineage>
</organism>
<accession>T1BIP9</accession>
<reference evidence="2" key="1">
    <citation type="submission" date="2013-08" db="EMBL/GenBank/DDBJ databases">
        <authorList>
            <person name="Mendez C."/>
            <person name="Richter M."/>
            <person name="Ferrer M."/>
            <person name="Sanchez J."/>
        </authorList>
    </citation>
    <scope>NUCLEOTIDE SEQUENCE</scope>
</reference>
<reference evidence="2" key="2">
    <citation type="journal article" date="2014" name="ISME J.">
        <title>Microbial stratification in low pH oxic and suboxic macroscopic growths along an acid mine drainage.</title>
        <authorList>
            <person name="Mendez-Garcia C."/>
            <person name="Mesa V."/>
            <person name="Sprenger R.R."/>
            <person name="Richter M."/>
            <person name="Diez M.S."/>
            <person name="Solano J."/>
            <person name="Bargiela R."/>
            <person name="Golyshina O.V."/>
            <person name="Manteca A."/>
            <person name="Ramos J.L."/>
            <person name="Gallego J.R."/>
            <person name="Llorente I."/>
            <person name="Martins Dos Santos V.A."/>
            <person name="Jensen O.N."/>
            <person name="Pelaez A.I."/>
            <person name="Sanchez J."/>
            <person name="Ferrer M."/>
        </authorList>
    </citation>
    <scope>NUCLEOTIDE SEQUENCE</scope>
</reference>
<proteinExistence type="predicted"/>
<feature type="region of interest" description="Disordered" evidence="1">
    <location>
        <begin position="242"/>
        <end position="274"/>
    </location>
</feature>
<sequence>MVTYTIMRTAEFNARELEILLERKRVCTFSELAEALGTESRMTVFRKLAELPYLTSYSHRGKYYTLRATCRFDTSGLWSHRGVWFSTYGTLLETSRRFVERASAGYSAQELDNALHVETRQTLLALLHRQVIERERIGGVFIYLALQPAERQRQVIARAKIAQVALGGVSEEVLAHEVKAGIILFFGLLDERQRRLFAGLEALKVGRGGDARVAALLGVDPHTVAKGRIELLGGDIDPTRVRKAGGGRVAAEKKRCNPSQDRGDPQRGGGGRSD</sequence>
<comment type="caution">
    <text evidence="2">The sequence shown here is derived from an EMBL/GenBank/DDBJ whole genome shotgun (WGS) entry which is preliminary data.</text>
</comment>
<name>T1BIP9_9ZZZZ</name>
<feature type="compositionally biased region" description="Basic and acidic residues" evidence="1">
    <location>
        <begin position="250"/>
        <end position="265"/>
    </location>
</feature>